<accession>A0ABD1J351</accession>
<evidence type="ECO:0000313" key="7">
    <source>
        <dbReference type="EMBL" id="KAL2080343.1"/>
    </source>
</evidence>
<protein>
    <recommendedName>
        <fullName evidence="6">C-type lectin domain-containing protein</fullName>
    </recommendedName>
</protein>
<feature type="region of interest" description="Disordered" evidence="4">
    <location>
        <begin position="30"/>
        <end position="104"/>
    </location>
</feature>
<dbReference type="SMART" id="SM00034">
    <property type="entry name" value="CLECT"/>
    <property type="match status" value="1"/>
</dbReference>
<feature type="domain" description="C-type lectin" evidence="6">
    <location>
        <begin position="140"/>
        <end position="252"/>
    </location>
</feature>
<evidence type="ECO:0000259" key="6">
    <source>
        <dbReference type="PROSITE" id="PS50041"/>
    </source>
</evidence>
<evidence type="ECO:0000256" key="5">
    <source>
        <dbReference type="SAM" id="SignalP"/>
    </source>
</evidence>
<keyword evidence="3" id="KW-1015">Disulfide bond</keyword>
<dbReference type="PANTHER" id="PTHR22803">
    <property type="entry name" value="MANNOSE, PHOSPHOLIPASE, LECTIN RECEPTOR RELATED"/>
    <property type="match status" value="1"/>
</dbReference>
<dbReference type="EMBL" id="JBHFQA010000021">
    <property type="protein sequence ID" value="KAL2080343.1"/>
    <property type="molecule type" value="Genomic_DNA"/>
</dbReference>
<feature type="chain" id="PRO_5044895070" description="C-type lectin domain-containing protein" evidence="5">
    <location>
        <begin position="22"/>
        <end position="255"/>
    </location>
</feature>
<dbReference type="InterPro" id="IPR016187">
    <property type="entry name" value="CTDL_fold"/>
</dbReference>
<dbReference type="Gene3D" id="3.10.100.10">
    <property type="entry name" value="Mannose-Binding Protein A, subunit A"/>
    <property type="match status" value="1"/>
</dbReference>
<keyword evidence="5" id="KW-0732">Signal</keyword>
<dbReference type="InterPro" id="IPR018378">
    <property type="entry name" value="C-type_lectin_CS"/>
</dbReference>
<keyword evidence="1" id="KW-0106">Calcium</keyword>
<dbReference type="AlphaFoldDB" id="A0ABD1J351"/>
<dbReference type="InterPro" id="IPR008160">
    <property type="entry name" value="Collagen"/>
</dbReference>
<dbReference type="InterPro" id="IPR001304">
    <property type="entry name" value="C-type_lectin-like"/>
</dbReference>
<dbReference type="InterPro" id="IPR050111">
    <property type="entry name" value="C-type_lectin/snaclec_domain"/>
</dbReference>
<dbReference type="GO" id="GO:0005581">
    <property type="term" value="C:collagen trimer"/>
    <property type="evidence" value="ECO:0007669"/>
    <property type="project" value="UniProtKB-KW"/>
</dbReference>
<evidence type="ECO:0000256" key="1">
    <source>
        <dbReference type="ARBA" id="ARBA00022837"/>
    </source>
</evidence>
<dbReference type="PROSITE" id="PS00615">
    <property type="entry name" value="C_TYPE_LECTIN_1"/>
    <property type="match status" value="1"/>
</dbReference>
<keyword evidence="2" id="KW-0176">Collagen</keyword>
<dbReference type="InterPro" id="IPR016186">
    <property type="entry name" value="C-type_lectin-like/link_sf"/>
</dbReference>
<dbReference type="Proteomes" id="UP001591681">
    <property type="component" value="Unassembled WGS sequence"/>
</dbReference>
<dbReference type="Pfam" id="PF01391">
    <property type="entry name" value="Collagen"/>
    <property type="match status" value="1"/>
</dbReference>
<dbReference type="Pfam" id="PF00059">
    <property type="entry name" value="Lectin_C"/>
    <property type="match status" value="1"/>
</dbReference>
<evidence type="ECO:0000256" key="2">
    <source>
        <dbReference type="ARBA" id="ARBA00023119"/>
    </source>
</evidence>
<evidence type="ECO:0000256" key="4">
    <source>
        <dbReference type="SAM" id="MobiDB-lite"/>
    </source>
</evidence>
<gene>
    <name evidence="7" type="ORF">ACEWY4_024136</name>
</gene>
<name>A0ABD1J351_9TELE</name>
<feature type="compositionally biased region" description="Pro residues" evidence="4">
    <location>
        <begin position="69"/>
        <end position="83"/>
    </location>
</feature>
<organism evidence="7 8">
    <name type="scientific">Coilia grayii</name>
    <name type="common">Gray's grenadier anchovy</name>
    <dbReference type="NCBI Taxonomy" id="363190"/>
    <lineage>
        <taxon>Eukaryota</taxon>
        <taxon>Metazoa</taxon>
        <taxon>Chordata</taxon>
        <taxon>Craniata</taxon>
        <taxon>Vertebrata</taxon>
        <taxon>Euteleostomi</taxon>
        <taxon>Actinopterygii</taxon>
        <taxon>Neopterygii</taxon>
        <taxon>Teleostei</taxon>
        <taxon>Clupei</taxon>
        <taxon>Clupeiformes</taxon>
        <taxon>Clupeoidei</taxon>
        <taxon>Engraulidae</taxon>
        <taxon>Coilinae</taxon>
        <taxon>Coilia</taxon>
    </lineage>
</organism>
<comment type="caution">
    <text evidence="7">The sequence shown here is derived from an EMBL/GenBank/DDBJ whole genome shotgun (WGS) entry which is preliminary data.</text>
</comment>
<feature type="signal peptide" evidence="5">
    <location>
        <begin position="1"/>
        <end position="21"/>
    </location>
</feature>
<feature type="compositionally biased region" description="Basic and acidic residues" evidence="4">
    <location>
        <begin position="45"/>
        <end position="55"/>
    </location>
</feature>
<dbReference type="PROSITE" id="PS50041">
    <property type="entry name" value="C_TYPE_LECTIN_2"/>
    <property type="match status" value="1"/>
</dbReference>
<evidence type="ECO:0000313" key="8">
    <source>
        <dbReference type="Proteomes" id="UP001591681"/>
    </source>
</evidence>
<reference evidence="7 8" key="1">
    <citation type="submission" date="2024-09" db="EMBL/GenBank/DDBJ databases">
        <title>A chromosome-level genome assembly of Gray's grenadier anchovy, Coilia grayii.</title>
        <authorList>
            <person name="Fu Z."/>
        </authorList>
    </citation>
    <scope>NUCLEOTIDE SEQUENCE [LARGE SCALE GENOMIC DNA]</scope>
    <source>
        <strain evidence="7">G4</strain>
        <tissue evidence="7">Muscle</tissue>
    </source>
</reference>
<dbReference type="SUPFAM" id="SSF56436">
    <property type="entry name" value="C-type lectin-like"/>
    <property type="match status" value="1"/>
</dbReference>
<evidence type="ECO:0000256" key="3">
    <source>
        <dbReference type="ARBA" id="ARBA00023157"/>
    </source>
</evidence>
<sequence length="255" mass="26913">MALSTLYLTVLLLSLGSGALTEVPPSGLCSAGVPGSPGHNGQPGRDGRDGKDGRDGAPGPKGDTGEPGEPVPGPPGKMGPAGPPGAKGEKGEVGRPAAAAVTTDPLTKSLQADVHRITSRLSVIEKAASFRVFRKVGDKYYVTEGSQGTFDTGLKFCRDAGGDLALPKSEKENEVLVKMLSLLAAERGWLGTTDRQTEGTFLDTHRRTLSFTKWAQGEPNNSDKNEHCGMIFINTGLWNDVPCDRNYHIVCEITN</sequence>
<keyword evidence="8" id="KW-1185">Reference proteome</keyword>
<proteinExistence type="predicted"/>